<evidence type="ECO:0000256" key="2">
    <source>
        <dbReference type="ARBA" id="ARBA00022490"/>
    </source>
</evidence>
<evidence type="ECO:0000256" key="6">
    <source>
        <dbReference type="ARBA" id="ARBA00022839"/>
    </source>
</evidence>
<proteinExistence type="inferred from homology"/>
<dbReference type="PANTHER" id="PTHR10060:SF15">
    <property type="entry name" value="DEOXYRIBONUCLEASE TATDN1"/>
    <property type="match status" value="1"/>
</dbReference>
<dbReference type="InterPro" id="IPR050891">
    <property type="entry name" value="TatD-type_Hydrolase"/>
</dbReference>
<dbReference type="CDD" id="cd01310">
    <property type="entry name" value="TatD_DNAse"/>
    <property type="match status" value="1"/>
</dbReference>
<sequence length="400" mass="45475">MASNVTENALPGDTKTMQDCYENYIIVDIGANLTHRKFGKDLDSLIQRAKDSGVQKIMVTGTSLRASKEALRLTRIYPGMLYSTAGVQPHDAKSWEEGYMEELRDVAANPECVAIGVCGLDYNRDFSPPDVQREVFEKQIQLACELNKPLLVHERDSHEDLLEILDKYKDQLPLVVIHSFTGTAEEAQRYLDKGMYIGLTGYLCKDKSDTGVRKLLEDGVIPLERLLVETDSPFMYPNTKASKLPQHVKDGLTKRSLMFLTRYCSFQRNEPCSLPTIVEMIAAFMKKPPEEVALSTAFNALKNRKEFGKLAFNVAEALKLDNHFNKEKKCASKDLYYYFMKRHSEITLRTAESTSMQRAIGFNKPQTDIFLLCHHNPQPQLALSLVPMDRVINQGWVYWG</sequence>
<gene>
    <name evidence="10" type="ORF">TDIB3V08_LOCUS3478</name>
</gene>
<evidence type="ECO:0000256" key="3">
    <source>
        <dbReference type="ARBA" id="ARBA00022722"/>
    </source>
</evidence>
<keyword evidence="7" id="KW-0460">Magnesium</keyword>
<evidence type="ECO:0000256" key="9">
    <source>
        <dbReference type="ARBA" id="ARBA00045223"/>
    </source>
</evidence>
<evidence type="ECO:0000256" key="8">
    <source>
        <dbReference type="ARBA" id="ARBA00039767"/>
    </source>
</evidence>
<evidence type="ECO:0000256" key="5">
    <source>
        <dbReference type="ARBA" id="ARBA00022801"/>
    </source>
</evidence>
<evidence type="ECO:0000256" key="4">
    <source>
        <dbReference type="ARBA" id="ARBA00022723"/>
    </source>
</evidence>
<keyword evidence="6" id="KW-0269">Exonuclease</keyword>
<dbReference type="InterPro" id="IPR001130">
    <property type="entry name" value="TatD-like"/>
</dbReference>
<dbReference type="InterPro" id="IPR032466">
    <property type="entry name" value="Metal_Hydrolase"/>
</dbReference>
<dbReference type="AlphaFoldDB" id="A0A7R8Z5Q6"/>
<keyword evidence="3" id="KW-0540">Nuclease</keyword>
<dbReference type="Pfam" id="PF01026">
    <property type="entry name" value="TatD_DNase"/>
    <property type="match status" value="1"/>
</dbReference>
<protein>
    <recommendedName>
        <fullName evidence="8">Deoxyribonuclease TATDN1</fullName>
    </recommendedName>
</protein>
<dbReference type="GO" id="GO:0008310">
    <property type="term" value="F:single-stranded DNA 3'-5' DNA exonuclease activity"/>
    <property type="evidence" value="ECO:0007669"/>
    <property type="project" value="TreeGrafter"/>
</dbReference>
<reference evidence="10" key="1">
    <citation type="submission" date="2020-11" db="EMBL/GenBank/DDBJ databases">
        <authorList>
            <person name="Tran Van P."/>
        </authorList>
    </citation>
    <scope>NUCLEOTIDE SEQUENCE</scope>
</reference>
<dbReference type="GO" id="GO:0046872">
    <property type="term" value="F:metal ion binding"/>
    <property type="evidence" value="ECO:0007669"/>
    <property type="project" value="UniProtKB-KW"/>
</dbReference>
<dbReference type="Gene3D" id="3.20.20.140">
    <property type="entry name" value="Metal-dependent hydrolases"/>
    <property type="match status" value="1"/>
</dbReference>
<comment type="function">
    <text evidence="9">Deoxyribonuclease which catalyzes (in vitro) the decatenation of kinetoplast DNA, which are circular DNA catenated to each other, producing linear DNA molecules. Plays an important role in chromosomal segregation and cell cycle progression during eye development probably via its DNA decatenation activity.</text>
</comment>
<name>A0A7R8Z5Q6_TIMDO</name>
<accession>A0A7R8Z5Q6</accession>
<dbReference type="FunFam" id="3.20.20.140:FF:000018">
    <property type="entry name" value="3'-5' ssDNA/RNA exonuclease TatD"/>
    <property type="match status" value="1"/>
</dbReference>
<evidence type="ECO:0000313" key="10">
    <source>
        <dbReference type="EMBL" id="CAD7197165.1"/>
    </source>
</evidence>
<keyword evidence="2" id="KW-0963">Cytoplasm</keyword>
<comment type="similarity">
    <text evidence="1">Belongs to the metallo-dependent hydrolases superfamily. TatD-type hydrolase family.</text>
</comment>
<dbReference type="SUPFAM" id="SSF51556">
    <property type="entry name" value="Metallo-dependent hydrolases"/>
    <property type="match status" value="1"/>
</dbReference>
<dbReference type="EMBL" id="OA565513">
    <property type="protein sequence ID" value="CAD7197165.1"/>
    <property type="molecule type" value="Genomic_DNA"/>
</dbReference>
<keyword evidence="5" id="KW-0378">Hydrolase</keyword>
<evidence type="ECO:0000256" key="7">
    <source>
        <dbReference type="ARBA" id="ARBA00022842"/>
    </source>
</evidence>
<evidence type="ECO:0000256" key="1">
    <source>
        <dbReference type="ARBA" id="ARBA00009275"/>
    </source>
</evidence>
<dbReference type="GO" id="GO:0005829">
    <property type="term" value="C:cytosol"/>
    <property type="evidence" value="ECO:0007669"/>
    <property type="project" value="TreeGrafter"/>
</dbReference>
<keyword evidence="4" id="KW-0479">Metal-binding</keyword>
<dbReference type="PANTHER" id="PTHR10060">
    <property type="entry name" value="TATD FAMILY DEOXYRIBONUCLEASE"/>
    <property type="match status" value="1"/>
</dbReference>
<organism evidence="10">
    <name type="scientific">Timema douglasi</name>
    <name type="common">Walking stick</name>
    <dbReference type="NCBI Taxonomy" id="61478"/>
    <lineage>
        <taxon>Eukaryota</taxon>
        <taxon>Metazoa</taxon>
        <taxon>Ecdysozoa</taxon>
        <taxon>Arthropoda</taxon>
        <taxon>Hexapoda</taxon>
        <taxon>Insecta</taxon>
        <taxon>Pterygota</taxon>
        <taxon>Neoptera</taxon>
        <taxon>Polyneoptera</taxon>
        <taxon>Phasmatodea</taxon>
        <taxon>Timematodea</taxon>
        <taxon>Timematoidea</taxon>
        <taxon>Timematidae</taxon>
        <taxon>Timema</taxon>
    </lineage>
</organism>